<sequence length="146" mass="16824">MNDDRTRGGHVDKGPYSGRWWVHRDQYRAAPDDDGGYAITLADKTYRGRLEQYFPDPAERARLTVVEDDFAEPAAYERLDCEYDQVYMMAAIVGVNRTLEHPEEVIRVNTALTLSTLEWLRRIPDSCLPQRLWRDLPEPPAELTAG</sequence>
<dbReference type="InterPro" id="IPR001509">
    <property type="entry name" value="Epimerase_deHydtase"/>
</dbReference>
<dbReference type="Gene3D" id="3.40.50.720">
    <property type="entry name" value="NAD(P)-binding Rossmann-like Domain"/>
    <property type="match status" value="1"/>
</dbReference>
<protein>
    <submittedName>
        <fullName evidence="2">NAD-dependent epimerase/dehydratase family protein</fullName>
    </submittedName>
</protein>
<dbReference type="Proteomes" id="UP000315400">
    <property type="component" value="Unassembled WGS sequence"/>
</dbReference>
<dbReference type="InterPro" id="IPR036291">
    <property type="entry name" value="NAD(P)-bd_dom_sf"/>
</dbReference>
<proteinExistence type="predicted"/>
<evidence type="ECO:0000313" key="2">
    <source>
        <dbReference type="EMBL" id="TQE98575.1"/>
    </source>
</evidence>
<accession>A0A540VP88</accession>
<dbReference type="SUPFAM" id="SSF51735">
    <property type="entry name" value="NAD(P)-binding Rossmann-fold domains"/>
    <property type="match status" value="1"/>
</dbReference>
<feature type="domain" description="NAD-dependent epimerase/dehydratase" evidence="1">
    <location>
        <begin position="57"/>
        <end position="122"/>
    </location>
</feature>
<reference evidence="2 3" key="1">
    <citation type="submission" date="2019-06" db="EMBL/GenBank/DDBJ databases">
        <title>Metagenome assembled Genome of Spiribacter salinus SL48-SHIP from the microbial mat of Salt Lake 48 (Novosibirsk region, Russia).</title>
        <authorList>
            <person name="Shipova A."/>
            <person name="Rozanov A.S."/>
            <person name="Bryanskaya A.V."/>
            <person name="Peltek S.E."/>
        </authorList>
    </citation>
    <scope>NUCLEOTIDE SEQUENCE [LARGE SCALE GENOMIC DNA]</scope>
    <source>
        <strain evidence="2">SL48-SHIP-2</strain>
    </source>
</reference>
<dbReference type="Pfam" id="PF01370">
    <property type="entry name" value="Epimerase"/>
    <property type="match status" value="1"/>
</dbReference>
<comment type="caution">
    <text evidence="2">The sequence shown here is derived from an EMBL/GenBank/DDBJ whole genome shotgun (WGS) entry which is preliminary data.</text>
</comment>
<gene>
    <name evidence="2" type="ORF">FKY71_13125</name>
</gene>
<evidence type="ECO:0000259" key="1">
    <source>
        <dbReference type="Pfam" id="PF01370"/>
    </source>
</evidence>
<evidence type="ECO:0000313" key="3">
    <source>
        <dbReference type="Proteomes" id="UP000315400"/>
    </source>
</evidence>
<dbReference type="EMBL" id="VIFK01000172">
    <property type="protein sequence ID" value="TQE98575.1"/>
    <property type="molecule type" value="Genomic_DNA"/>
</dbReference>
<dbReference type="AlphaFoldDB" id="A0A540VP88"/>
<organism evidence="2 3">
    <name type="scientific">Spiribacter salinus</name>
    <dbReference type="NCBI Taxonomy" id="1335746"/>
    <lineage>
        <taxon>Bacteria</taxon>
        <taxon>Pseudomonadati</taxon>
        <taxon>Pseudomonadota</taxon>
        <taxon>Gammaproteobacteria</taxon>
        <taxon>Chromatiales</taxon>
        <taxon>Ectothiorhodospiraceae</taxon>
        <taxon>Spiribacter</taxon>
    </lineage>
</organism>
<name>A0A540VP88_9GAMM</name>